<sequence>MRSKTNFRVSFFLKKTKLLKSGEASVSMRITVDGQRVENNIRKSILPNLWDQSKERAKGTSKTAVDLNRFIEEARIKIHQIITELQQNGEEITPAVVQQRFYGIGQVRKQERTILQVIQEHNEEAEKLIGKDFVKITVRRYESMKRYLCEMIKEKYDVPDLPLSDFTGEVIRAYEVYLKTEKDLCQNTLIRYMKALKKITNRCIANDWIHKDPFAGIKFREEPTDPEFLTIEEVNRIYECDPGSKRLEVVRDMFLMSAFTGLAFTDVSQLTEEHIVTDNEGNKWIRKPRQKTRQMSNIPLLDIPLEIIEKYRGDKKAAKKGVLLPIPSNQVMNRYLKEIATICKIDKYLTTHVARHTYATVCLSQGVSLKNVSKMLGHASVKMTERYARVLDSSILRDMNSIRDTMNLGKPKKQKVKEESDKEAI</sequence>
<evidence type="ECO:0000256" key="1">
    <source>
        <dbReference type="ARBA" id="ARBA00008857"/>
    </source>
</evidence>
<dbReference type="Proteomes" id="UP000186351">
    <property type="component" value="Chromosome"/>
</dbReference>
<dbReference type="Pfam" id="PF00589">
    <property type="entry name" value="Phage_integrase"/>
    <property type="match status" value="1"/>
</dbReference>
<dbReference type="STRING" id="1796646.A4V02_01035"/>
<dbReference type="GO" id="GO:0006310">
    <property type="term" value="P:DNA recombination"/>
    <property type="evidence" value="ECO:0007669"/>
    <property type="project" value="UniProtKB-KW"/>
</dbReference>
<dbReference type="PANTHER" id="PTHR30349:SF64">
    <property type="entry name" value="PROPHAGE INTEGRASE INTD-RELATED"/>
    <property type="match status" value="1"/>
</dbReference>
<reference evidence="6" key="1">
    <citation type="submission" date="2016-04" db="EMBL/GenBank/DDBJ databases">
        <title>Complete Genome Sequences of Twelve Strains of a Stable Defined Moderately Diverse Mouse Microbiota 2 (sDMDMm2).</title>
        <authorList>
            <person name="Uchimura Y."/>
            <person name="Wyss M."/>
            <person name="Brugiroux S."/>
            <person name="Limenitakis J.P."/>
            <person name="Stecher B."/>
            <person name="McCoy K.D."/>
            <person name="Macpherson A.J."/>
        </authorList>
    </citation>
    <scope>NUCLEOTIDE SEQUENCE [LARGE SCALE GENOMIC DNA]</scope>
    <source>
        <strain evidence="6">YL27</strain>
    </source>
</reference>
<dbReference type="EMBL" id="CP015402">
    <property type="protein sequence ID" value="ANU62465.1"/>
    <property type="molecule type" value="Genomic_DNA"/>
</dbReference>
<dbReference type="Gene3D" id="1.10.443.10">
    <property type="entry name" value="Intergrase catalytic core"/>
    <property type="match status" value="1"/>
</dbReference>
<proteinExistence type="inferred from homology"/>
<feature type="domain" description="Tyr recombinase" evidence="4">
    <location>
        <begin position="224"/>
        <end position="401"/>
    </location>
</feature>
<accession>A0A1Z2XF42</accession>
<dbReference type="PROSITE" id="PS51898">
    <property type="entry name" value="TYR_RECOMBINASE"/>
    <property type="match status" value="1"/>
</dbReference>
<dbReference type="InterPro" id="IPR002104">
    <property type="entry name" value="Integrase_catalytic"/>
</dbReference>
<evidence type="ECO:0000259" key="4">
    <source>
        <dbReference type="PROSITE" id="PS51898"/>
    </source>
</evidence>
<gene>
    <name evidence="5" type="ORF">A4V02_01035</name>
</gene>
<dbReference type="InterPro" id="IPR035386">
    <property type="entry name" value="Arm-DNA-bind_5"/>
</dbReference>
<comment type="similarity">
    <text evidence="1">Belongs to the 'phage' integrase family.</text>
</comment>
<dbReference type="GO" id="GO:0015074">
    <property type="term" value="P:DNA integration"/>
    <property type="evidence" value="ECO:0007669"/>
    <property type="project" value="InterPro"/>
</dbReference>
<accession>A0A1B1S6P1</accession>
<dbReference type="InterPro" id="IPR010998">
    <property type="entry name" value="Integrase_recombinase_N"/>
</dbReference>
<dbReference type="KEGG" id="pary:A4V02_01035"/>
<evidence type="ECO:0000313" key="5">
    <source>
        <dbReference type="EMBL" id="ANU62465.1"/>
    </source>
</evidence>
<dbReference type="CDD" id="cd01185">
    <property type="entry name" value="INTN1_C_like"/>
    <property type="match status" value="1"/>
</dbReference>
<dbReference type="GeneID" id="65535421"/>
<keyword evidence="6" id="KW-1185">Reference proteome</keyword>
<dbReference type="Gene3D" id="1.10.150.130">
    <property type="match status" value="1"/>
</dbReference>
<dbReference type="AlphaFoldDB" id="A0A1B1S6P1"/>
<keyword evidence="2" id="KW-0238">DNA-binding</keyword>
<dbReference type="InterPro" id="IPR025269">
    <property type="entry name" value="SAM-like_dom"/>
</dbReference>
<dbReference type="GO" id="GO:0003677">
    <property type="term" value="F:DNA binding"/>
    <property type="evidence" value="ECO:0007669"/>
    <property type="project" value="UniProtKB-KW"/>
</dbReference>
<dbReference type="OrthoDB" id="1493636at2"/>
<dbReference type="SUPFAM" id="SSF56349">
    <property type="entry name" value="DNA breaking-rejoining enzymes"/>
    <property type="match status" value="1"/>
</dbReference>
<name>A0A1B1S6P1_9BACT</name>
<dbReference type="Pfam" id="PF13102">
    <property type="entry name" value="Phage_int_SAM_5"/>
    <property type="match status" value="1"/>
</dbReference>
<organism evidence="5 6">
    <name type="scientific">Muribaculum intestinale</name>
    <dbReference type="NCBI Taxonomy" id="1796646"/>
    <lineage>
        <taxon>Bacteria</taxon>
        <taxon>Pseudomonadati</taxon>
        <taxon>Bacteroidota</taxon>
        <taxon>Bacteroidia</taxon>
        <taxon>Bacteroidales</taxon>
        <taxon>Muribaculaceae</taxon>
        <taxon>Muribaculum</taxon>
    </lineage>
</organism>
<dbReference type="RefSeq" id="WP_068959864.1">
    <property type="nucleotide sequence ID" value="NZ_CAORJY010000010.1"/>
</dbReference>
<keyword evidence="3" id="KW-0233">DNA recombination</keyword>
<evidence type="ECO:0000313" key="6">
    <source>
        <dbReference type="Proteomes" id="UP000186351"/>
    </source>
</evidence>
<dbReference type="PANTHER" id="PTHR30349">
    <property type="entry name" value="PHAGE INTEGRASE-RELATED"/>
    <property type="match status" value="1"/>
</dbReference>
<evidence type="ECO:0000256" key="3">
    <source>
        <dbReference type="ARBA" id="ARBA00023172"/>
    </source>
</evidence>
<dbReference type="Pfam" id="PF17293">
    <property type="entry name" value="Arm-DNA-bind_5"/>
    <property type="match status" value="1"/>
</dbReference>
<evidence type="ECO:0000256" key="2">
    <source>
        <dbReference type="ARBA" id="ARBA00023125"/>
    </source>
</evidence>
<dbReference type="InterPro" id="IPR011010">
    <property type="entry name" value="DNA_brk_join_enz"/>
</dbReference>
<dbReference type="InterPro" id="IPR050090">
    <property type="entry name" value="Tyrosine_recombinase_XerCD"/>
</dbReference>
<protein>
    <submittedName>
        <fullName evidence="5">Recombinase</fullName>
    </submittedName>
</protein>
<dbReference type="InterPro" id="IPR013762">
    <property type="entry name" value="Integrase-like_cat_sf"/>
</dbReference>